<dbReference type="EMBL" id="RQHW01000078">
    <property type="protein sequence ID" value="TGN17289.1"/>
    <property type="molecule type" value="Genomic_DNA"/>
</dbReference>
<comment type="caution">
    <text evidence="2">The sequence shown here is derived from an EMBL/GenBank/DDBJ whole genome shotgun (WGS) entry which is preliminary data.</text>
</comment>
<dbReference type="NCBIfam" id="NF047814">
    <property type="entry name" value="LIC20211_lipo"/>
    <property type="match status" value="1"/>
</dbReference>
<protein>
    <recommendedName>
        <fullName evidence="4">Lipoprotein</fullName>
    </recommendedName>
</protein>
<dbReference type="PROSITE" id="PS51257">
    <property type="entry name" value="PROKAR_LIPOPROTEIN"/>
    <property type="match status" value="1"/>
</dbReference>
<dbReference type="RefSeq" id="WP_135761843.1">
    <property type="nucleotide sequence ID" value="NZ_RQHW01000078.1"/>
</dbReference>
<dbReference type="OrthoDB" id="342588at2"/>
<name>A0A4R9LWP1_9LEPT</name>
<accession>A0A4R9LWP1</accession>
<keyword evidence="3" id="KW-1185">Reference proteome</keyword>
<reference evidence="2" key="1">
    <citation type="journal article" date="2019" name="PLoS Negl. Trop. Dis.">
        <title>Revisiting the worldwide diversity of Leptospira species in the environment.</title>
        <authorList>
            <person name="Vincent A.T."/>
            <person name="Schiettekatte O."/>
            <person name="Bourhy P."/>
            <person name="Veyrier F.J."/>
            <person name="Picardeau M."/>
        </authorList>
    </citation>
    <scope>NUCLEOTIDE SEQUENCE [LARGE SCALE GENOMIC DNA]</scope>
    <source>
        <strain evidence="2">201300427</strain>
    </source>
</reference>
<evidence type="ECO:0000256" key="1">
    <source>
        <dbReference type="SAM" id="SignalP"/>
    </source>
</evidence>
<feature type="signal peptide" evidence="1">
    <location>
        <begin position="1"/>
        <end position="21"/>
    </location>
</feature>
<feature type="chain" id="PRO_5020264441" description="Lipoprotein" evidence="1">
    <location>
        <begin position="22"/>
        <end position="123"/>
    </location>
</feature>
<evidence type="ECO:0000313" key="2">
    <source>
        <dbReference type="EMBL" id="TGN17289.1"/>
    </source>
</evidence>
<gene>
    <name evidence="2" type="ORF">EHS15_17270</name>
</gene>
<dbReference type="AlphaFoldDB" id="A0A4R9LWP1"/>
<sequence>MKKTTLILCLFSSYFFLQGCASSSVGVAASNRPLANIPYETVKSVDKTFTWYSFDIILFAMSTGNPPIDEIYTEMLAGEDADAVVNIRYWNDKSIFGPVIRHRFGIKGDLVKFSGGTPPKGKK</sequence>
<organism evidence="2 3">
    <name type="scientific">Leptospira idonii</name>
    <dbReference type="NCBI Taxonomy" id="1193500"/>
    <lineage>
        <taxon>Bacteria</taxon>
        <taxon>Pseudomonadati</taxon>
        <taxon>Spirochaetota</taxon>
        <taxon>Spirochaetia</taxon>
        <taxon>Leptospirales</taxon>
        <taxon>Leptospiraceae</taxon>
        <taxon>Leptospira</taxon>
    </lineage>
</organism>
<dbReference type="Proteomes" id="UP000298058">
    <property type="component" value="Unassembled WGS sequence"/>
</dbReference>
<evidence type="ECO:0000313" key="3">
    <source>
        <dbReference type="Proteomes" id="UP000298058"/>
    </source>
</evidence>
<keyword evidence="1" id="KW-0732">Signal</keyword>
<proteinExistence type="predicted"/>
<evidence type="ECO:0008006" key="4">
    <source>
        <dbReference type="Google" id="ProtNLM"/>
    </source>
</evidence>